<feature type="compositionally biased region" description="Basic and acidic residues" evidence="1">
    <location>
        <begin position="245"/>
        <end position="260"/>
    </location>
</feature>
<dbReference type="GeneID" id="2907893"/>
<evidence type="ECO:0000256" key="1">
    <source>
        <dbReference type="SAM" id="MobiDB-lite"/>
    </source>
</evidence>
<organism evidence="2 3">
    <name type="scientific">Yarrowia lipolytica</name>
    <name type="common">Candida lipolytica</name>
    <dbReference type="NCBI Taxonomy" id="4952"/>
    <lineage>
        <taxon>Eukaryota</taxon>
        <taxon>Fungi</taxon>
        <taxon>Dikarya</taxon>
        <taxon>Ascomycota</taxon>
        <taxon>Saccharomycotina</taxon>
        <taxon>Dipodascomycetes</taxon>
        <taxon>Dipodascales</taxon>
        <taxon>Dipodascales incertae sedis</taxon>
        <taxon>Yarrowia</taxon>
    </lineage>
</organism>
<reference evidence="2 3" key="1">
    <citation type="journal article" date="2016" name="PLoS ONE">
        <title>Sequence Assembly of Yarrowia lipolytica Strain W29/CLIB89 Shows Transposable Element Diversity.</title>
        <authorList>
            <person name="Magnan C."/>
            <person name="Yu J."/>
            <person name="Chang I."/>
            <person name="Jahn E."/>
            <person name="Kanomata Y."/>
            <person name="Wu J."/>
            <person name="Zeller M."/>
            <person name="Oakes M."/>
            <person name="Baldi P."/>
            <person name="Sandmeyer S."/>
        </authorList>
    </citation>
    <scope>NUCLEOTIDE SEQUENCE [LARGE SCALE GENOMIC DNA]</scope>
    <source>
        <strain evidence="3">CLIB89(W29)</strain>
    </source>
</reference>
<feature type="region of interest" description="Disordered" evidence="1">
    <location>
        <begin position="243"/>
        <end position="280"/>
    </location>
</feature>
<name>A0A1D8NQP9_YARLL</name>
<dbReference type="AlphaFoldDB" id="A0A1D8NQP9"/>
<proteinExistence type="predicted"/>
<dbReference type="KEGG" id="yli:2907893"/>
<dbReference type="VEuPathDB" id="FungiDB:YALI0_F31515g"/>
<feature type="compositionally biased region" description="Basic and acidic residues" evidence="1">
    <location>
        <begin position="270"/>
        <end position="279"/>
    </location>
</feature>
<dbReference type="EMBL" id="CP017558">
    <property type="protein sequence ID" value="AOW07961.1"/>
    <property type="molecule type" value="Genomic_DNA"/>
</dbReference>
<protein>
    <submittedName>
        <fullName evidence="2">Uncharacterized protein</fullName>
    </submittedName>
</protein>
<evidence type="ECO:0000313" key="2">
    <source>
        <dbReference type="EMBL" id="AOW07961.1"/>
    </source>
</evidence>
<feature type="region of interest" description="Disordered" evidence="1">
    <location>
        <begin position="73"/>
        <end position="133"/>
    </location>
</feature>
<feature type="compositionally biased region" description="Low complexity" evidence="1">
    <location>
        <begin position="97"/>
        <end position="117"/>
    </location>
</feature>
<gene>
    <name evidence="2" type="ORF">YALI1_F39159g</name>
</gene>
<accession>A0A1D8NQP9</accession>
<sequence>MPSRPMAQTVGAALVIGADDTSHYEMTRDESFVMSEQRRRAFMRAVPNYSSSTLNTVASESYCIPEDVLHAAGGTSTPEKKLNQPRQPSGSPVPFNTHHQTTTTTHAQQRAAPTTQHNKSLQNSSSTSTLRDSDLDRFEDAEEDGDVSLDSPDTSAEVCVATVARLAPPSTGTRGIFHKNAGIGHGLGHRPQQPTVAPRPQTHDPRAKVKPNNNSGPSGVYARIKMKEVEIERQFDALVRQTVKSKKEGHGGIAAEKPRAASDSASISSRESHASRADRVAQLQQQSDKLFELSRAITVEIDLIKKMGPTTTYKNFSANTGGRSTNLTQNLADLETKKQAVERELYQVGLLLSRQYIKMREEGASEYWVRSVSK</sequence>
<dbReference type="Proteomes" id="UP000182444">
    <property type="component" value="Chromosome 1F"/>
</dbReference>
<dbReference type="VEuPathDB" id="FungiDB:YALI1_F39159g"/>
<feature type="region of interest" description="Disordered" evidence="1">
    <location>
        <begin position="182"/>
        <end position="219"/>
    </location>
</feature>
<dbReference type="RefSeq" id="XP_506099.3">
    <property type="nucleotide sequence ID" value="XM_506099.3"/>
</dbReference>
<evidence type="ECO:0000313" key="3">
    <source>
        <dbReference type="Proteomes" id="UP000182444"/>
    </source>
</evidence>